<feature type="domain" description="tRNA pseudouridylate synthase B C-terminal" evidence="7">
    <location>
        <begin position="172"/>
        <end position="232"/>
    </location>
</feature>
<dbReference type="InterPro" id="IPR032819">
    <property type="entry name" value="TruB_C"/>
</dbReference>
<dbReference type="GO" id="GO:0031119">
    <property type="term" value="P:tRNA pseudouridine synthesis"/>
    <property type="evidence" value="ECO:0007669"/>
    <property type="project" value="UniProtKB-UniRule"/>
</dbReference>
<dbReference type="NCBIfam" id="TIGR00431">
    <property type="entry name" value="TruB"/>
    <property type="match status" value="1"/>
</dbReference>
<dbReference type="InterPro" id="IPR014780">
    <property type="entry name" value="tRNA_psdUridine_synth_TruB"/>
</dbReference>
<dbReference type="GO" id="GO:1990481">
    <property type="term" value="P:mRNA pseudouridine synthesis"/>
    <property type="evidence" value="ECO:0007669"/>
    <property type="project" value="TreeGrafter"/>
</dbReference>
<comment type="similarity">
    <text evidence="2 5">Belongs to the pseudouridine synthase TruB family. Type 1 subfamily.</text>
</comment>
<evidence type="ECO:0000256" key="1">
    <source>
        <dbReference type="ARBA" id="ARBA00000385"/>
    </source>
</evidence>
<dbReference type="Pfam" id="PF01509">
    <property type="entry name" value="TruB_N"/>
    <property type="match status" value="1"/>
</dbReference>
<evidence type="ECO:0000256" key="3">
    <source>
        <dbReference type="ARBA" id="ARBA00022694"/>
    </source>
</evidence>
<dbReference type="Gene3D" id="3.30.2350.10">
    <property type="entry name" value="Pseudouridine synthase"/>
    <property type="match status" value="1"/>
</dbReference>
<evidence type="ECO:0000259" key="7">
    <source>
        <dbReference type="Pfam" id="PF16198"/>
    </source>
</evidence>
<accession>A0A3E2TKF2</accession>
<dbReference type="InterPro" id="IPR020103">
    <property type="entry name" value="PsdUridine_synth_cat_dom_sf"/>
</dbReference>
<dbReference type="HAMAP" id="MF_01080">
    <property type="entry name" value="TruB_bact"/>
    <property type="match status" value="1"/>
</dbReference>
<dbReference type="AlphaFoldDB" id="A0A3E2TKF2"/>
<evidence type="ECO:0000256" key="4">
    <source>
        <dbReference type="ARBA" id="ARBA00023235"/>
    </source>
</evidence>
<comment type="catalytic activity">
    <reaction evidence="1 5">
        <text>uridine(55) in tRNA = pseudouridine(55) in tRNA</text>
        <dbReference type="Rhea" id="RHEA:42532"/>
        <dbReference type="Rhea" id="RHEA-COMP:10101"/>
        <dbReference type="Rhea" id="RHEA-COMP:10102"/>
        <dbReference type="ChEBI" id="CHEBI:65314"/>
        <dbReference type="ChEBI" id="CHEBI:65315"/>
        <dbReference type="EC" id="5.4.99.25"/>
    </reaction>
</comment>
<comment type="caution">
    <text evidence="8">The sequence shown here is derived from an EMBL/GenBank/DDBJ whole genome shotgun (WGS) entry which is preliminary data.</text>
</comment>
<feature type="domain" description="Pseudouridine synthase II N-terminal" evidence="6">
    <location>
        <begin position="24"/>
        <end position="171"/>
    </location>
</feature>
<evidence type="ECO:0000313" key="8">
    <source>
        <dbReference type="EMBL" id="RGB76800.1"/>
    </source>
</evidence>
<dbReference type="PANTHER" id="PTHR13767:SF2">
    <property type="entry name" value="PSEUDOURIDYLATE SYNTHASE TRUB1"/>
    <property type="match status" value="1"/>
</dbReference>
<dbReference type="EC" id="5.4.99.25" evidence="5"/>
<keyword evidence="3 5" id="KW-0819">tRNA processing</keyword>
<dbReference type="FunFam" id="3.30.2350.10:FF:000011">
    <property type="entry name" value="tRNA pseudouridine synthase B"/>
    <property type="match status" value="1"/>
</dbReference>
<name>A0A3E2TKF2_9FIRM</name>
<dbReference type="GO" id="GO:0003723">
    <property type="term" value="F:RNA binding"/>
    <property type="evidence" value="ECO:0007669"/>
    <property type="project" value="InterPro"/>
</dbReference>
<comment type="function">
    <text evidence="5">Responsible for synthesis of pseudouridine from uracil-55 in the psi GC loop of transfer RNAs.</text>
</comment>
<organism evidence="8 9">
    <name type="scientific">Coprococcus catus</name>
    <dbReference type="NCBI Taxonomy" id="116085"/>
    <lineage>
        <taxon>Bacteria</taxon>
        <taxon>Bacillati</taxon>
        <taxon>Bacillota</taxon>
        <taxon>Clostridia</taxon>
        <taxon>Lachnospirales</taxon>
        <taxon>Lachnospiraceae</taxon>
        <taxon>Coprococcus</taxon>
    </lineage>
</organism>
<dbReference type="InterPro" id="IPR002501">
    <property type="entry name" value="PsdUridine_synth_N"/>
</dbReference>
<dbReference type="EMBL" id="QVEP01000037">
    <property type="protein sequence ID" value="RGB76800.1"/>
    <property type="molecule type" value="Genomic_DNA"/>
</dbReference>
<protein>
    <recommendedName>
        <fullName evidence="5">tRNA pseudouridine synthase B</fullName>
        <ecNumber evidence="5">5.4.99.25</ecNumber>
    </recommendedName>
    <alternativeName>
        <fullName evidence="5">tRNA pseudouridine(55) synthase</fullName>
        <shortName evidence="5">Psi55 synthase</shortName>
    </alternativeName>
    <alternativeName>
        <fullName evidence="5">tRNA pseudouridylate synthase</fullName>
    </alternativeName>
    <alternativeName>
        <fullName evidence="5">tRNA-uridine isomerase</fullName>
    </alternativeName>
</protein>
<evidence type="ECO:0000313" key="9">
    <source>
        <dbReference type="Proteomes" id="UP000260773"/>
    </source>
</evidence>
<dbReference type="GO" id="GO:0160148">
    <property type="term" value="F:tRNA pseudouridine(55) synthase activity"/>
    <property type="evidence" value="ECO:0007669"/>
    <property type="project" value="UniProtKB-EC"/>
</dbReference>
<dbReference type="CDD" id="cd02573">
    <property type="entry name" value="PseudoU_synth_EcTruB"/>
    <property type="match status" value="1"/>
</dbReference>
<dbReference type="Proteomes" id="UP000260773">
    <property type="component" value="Unassembled WGS sequence"/>
</dbReference>
<dbReference type="PANTHER" id="PTHR13767">
    <property type="entry name" value="TRNA-PSEUDOURIDINE SYNTHASE"/>
    <property type="match status" value="1"/>
</dbReference>
<evidence type="ECO:0000259" key="6">
    <source>
        <dbReference type="Pfam" id="PF01509"/>
    </source>
</evidence>
<dbReference type="SUPFAM" id="SSF55120">
    <property type="entry name" value="Pseudouridine synthase"/>
    <property type="match status" value="1"/>
</dbReference>
<proteinExistence type="inferred from homology"/>
<gene>
    <name evidence="5 8" type="primary">truB</name>
    <name evidence="8" type="ORF">DW070_12770</name>
</gene>
<evidence type="ECO:0000256" key="2">
    <source>
        <dbReference type="ARBA" id="ARBA00005642"/>
    </source>
</evidence>
<dbReference type="Pfam" id="PF16198">
    <property type="entry name" value="TruB_C_2"/>
    <property type="match status" value="1"/>
</dbReference>
<evidence type="ECO:0000256" key="5">
    <source>
        <dbReference type="HAMAP-Rule" id="MF_01080"/>
    </source>
</evidence>
<feature type="active site" description="Nucleophile" evidence="5">
    <location>
        <position position="39"/>
    </location>
</feature>
<keyword evidence="4 5" id="KW-0413">Isomerase</keyword>
<reference evidence="8 9" key="1">
    <citation type="submission" date="2018-08" db="EMBL/GenBank/DDBJ databases">
        <title>A genome reference for cultivated species of the human gut microbiota.</title>
        <authorList>
            <person name="Zou Y."/>
            <person name="Xue W."/>
            <person name="Luo G."/>
        </authorList>
    </citation>
    <scope>NUCLEOTIDE SEQUENCE [LARGE SCALE GENOMIC DNA]</scope>
    <source>
        <strain evidence="8 9">AF45-17</strain>
    </source>
</reference>
<sequence length="306" mass="33824">MYDGMINVCKEKGFTSHDVVAKLRGILHQKKIGHTGTLDPDATGVLPVCLGKGTKLCDMITDRDKTYRAVMMLGRTTDTQDISGQILTEKAVNVDEREVRDAAVSFVGDYMQIPPMYSAIKVDGKKLYELARAGQEVERKARHVVINALNITGIQLPYVTMEVSCSKGTYIRTLCQDIGEKLGCGACMTELVRLKVGAFDIAHAWTLAQIQEMAACGEEEVRRHIVPVEEMLSDYPEFKTTDAFSDKMLANGNWLPREQVATSGGDASAVLKDGMQVRMYSSTGDFTAIYQYVAVKNSLKNIKMFV</sequence>